<proteinExistence type="predicted"/>
<comment type="caution">
    <text evidence="1">The sequence shown here is derived from an EMBL/GenBank/DDBJ whole genome shotgun (WGS) entry which is preliminary data.</text>
</comment>
<reference evidence="1" key="1">
    <citation type="submission" date="2019-08" db="EMBL/GenBank/DDBJ databases">
        <authorList>
            <person name="Kucharzyk K."/>
            <person name="Murdoch R.W."/>
            <person name="Higgins S."/>
            <person name="Loffler F."/>
        </authorList>
    </citation>
    <scope>NUCLEOTIDE SEQUENCE</scope>
</reference>
<sequence>MPTLSSERGTIEIVPVVKGLVSESPKVGILLDGGYDAAAASLGPEDISAIGARSELGEAEISDADAVYGHFLSSFGKIGSPSPVYCALVDLCAEKGIPLIPADMDDAEYTEAYCRNISLLETLKERSLIRSAAKGGLDMSSPEAFAKDFENSFRRIRGFNALAHERADRMAGKLYEALDRRKRIAAFIEIETADDIARILMESYGMRQM</sequence>
<dbReference type="EMBL" id="VSSQ01030055">
    <property type="protein sequence ID" value="MPM80443.1"/>
    <property type="molecule type" value="Genomic_DNA"/>
</dbReference>
<dbReference type="AlphaFoldDB" id="A0A645CU56"/>
<evidence type="ECO:0000313" key="1">
    <source>
        <dbReference type="EMBL" id="MPM80443.1"/>
    </source>
</evidence>
<gene>
    <name evidence="1" type="ORF">SDC9_127490</name>
</gene>
<protein>
    <submittedName>
        <fullName evidence="1">Uncharacterized protein</fullName>
    </submittedName>
</protein>
<organism evidence="1">
    <name type="scientific">bioreactor metagenome</name>
    <dbReference type="NCBI Taxonomy" id="1076179"/>
    <lineage>
        <taxon>unclassified sequences</taxon>
        <taxon>metagenomes</taxon>
        <taxon>ecological metagenomes</taxon>
    </lineage>
</organism>
<accession>A0A645CU56</accession>
<name>A0A645CU56_9ZZZZ</name>